<evidence type="ECO:0000313" key="6">
    <source>
        <dbReference type="EMBL" id="UQA90846.1"/>
    </source>
</evidence>
<sequence length="143" mass="15304">MSPQESPVCGHRSVPHTADLCVEAWAVTREECIAEAVRGVLASFTETSAPTAAVRRECEVRADSDARLLAAVIEEVIYRMEANGELPVDVEVTTAGAGVRLRCEMVSTDVVGQIGAVPKAVSMHGLRLAQEADRWACNVTLDV</sequence>
<feature type="domain" description="Archease" evidence="5">
    <location>
        <begin position="12"/>
        <end position="143"/>
    </location>
</feature>
<comment type="similarity">
    <text evidence="1">Belongs to the archease family.</text>
</comment>
<dbReference type="RefSeq" id="WP_248861613.1">
    <property type="nucleotide sequence ID" value="NZ_CP086322.1"/>
</dbReference>
<evidence type="ECO:0000256" key="2">
    <source>
        <dbReference type="ARBA" id="ARBA00022694"/>
    </source>
</evidence>
<dbReference type="EMBL" id="CP086322">
    <property type="protein sequence ID" value="UQA90846.1"/>
    <property type="molecule type" value="Genomic_DNA"/>
</dbReference>
<organism evidence="6 7">
    <name type="scientific">Streptomyces halobius</name>
    <dbReference type="NCBI Taxonomy" id="2879846"/>
    <lineage>
        <taxon>Bacteria</taxon>
        <taxon>Bacillati</taxon>
        <taxon>Actinomycetota</taxon>
        <taxon>Actinomycetes</taxon>
        <taxon>Kitasatosporales</taxon>
        <taxon>Streptomycetaceae</taxon>
        <taxon>Streptomyces</taxon>
    </lineage>
</organism>
<dbReference type="InterPro" id="IPR023572">
    <property type="entry name" value="Archease_dom"/>
</dbReference>
<dbReference type="SUPFAM" id="SSF69819">
    <property type="entry name" value="MTH1598-like"/>
    <property type="match status" value="1"/>
</dbReference>
<dbReference type="InterPro" id="IPR036820">
    <property type="entry name" value="Archease_dom_sf"/>
</dbReference>
<protein>
    <submittedName>
        <fullName evidence="6">Archease</fullName>
    </submittedName>
</protein>
<keyword evidence="2" id="KW-0819">tRNA processing</keyword>
<name>A0ABY4LZC6_9ACTN</name>
<evidence type="ECO:0000313" key="7">
    <source>
        <dbReference type="Proteomes" id="UP000830115"/>
    </source>
</evidence>
<keyword evidence="3" id="KW-0479">Metal-binding</keyword>
<evidence type="ECO:0000259" key="5">
    <source>
        <dbReference type="Pfam" id="PF01951"/>
    </source>
</evidence>
<evidence type="ECO:0000256" key="4">
    <source>
        <dbReference type="ARBA" id="ARBA00022837"/>
    </source>
</evidence>
<reference evidence="6" key="1">
    <citation type="submission" date="2021-10" db="EMBL/GenBank/DDBJ databases">
        <title>Streptomyces nigrumlapis sp.nov.,an antimicrobial producing actinobacterium isolated from Black Gobi rocks.</title>
        <authorList>
            <person name="Wen Y."/>
            <person name="Zhang W."/>
            <person name="Liu X.G."/>
        </authorList>
    </citation>
    <scope>NUCLEOTIDE SEQUENCE</scope>
    <source>
        <strain evidence="6">ST13-2-2</strain>
    </source>
</reference>
<evidence type="ECO:0000256" key="1">
    <source>
        <dbReference type="ARBA" id="ARBA00007963"/>
    </source>
</evidence>
<keyword evidence="7" id="KW-1185">Reference proteome</keyword>
<keyword evidence="4" id="KW-0106">Calcium</keyword>
<evidence type="ECO:0000256" key="3">
    <source>
        <dbReference type="ARBA" id="ARBA00022723"/>
    </source>
</evidence>
<gene>
    <name evidence="6" type="ORF">K9S39_02195</name>
</gene>
<dbReference type="Pfam" id="PF01951">
    <property type="entry name" value="Archease"/>
    <property type="match status" value="1"/>
</dbReference>
<proteinExistence type="inferred from homology"/>
<dbReference type="Proteomes" id="UP000830115">
    <property type="component" value="Chromosome"/>
</dbReference>
<accession>A0ABY4LZC6</accession>
<dbReference type="Gene3D" id="3.55.10.10">
    <property type="entry name" value="Archease domain"/>
    <property type="match status" value="1"/>
</dbReference>